<dbReference type="GO" id="GO:0006508">
    <property type="term" value="P:proteolysis"/>
    <property type="evidence" value="ECO:0007669"/>
    <property type="project" value="UniProtKB-KW"/>
</dbReference>
<evidence type="ECO:0000256" key="1">
    <source>
        <dbReference type="SAM" id="MobiDB-lite"/>
    </source>
</evidence>
<organism evidence="4 6">
    <name type="scientific">Endobacter medicaginis</name>
    <dbReference type="NCBI Taxonomy" id="1181271"/>
    <lineage>
        <taxon>Bacteria</taxon>
        <taxon>Pseudomonadati</taxon>
        <taxon>Pseudomonadota</taxon>
        <taxon>Alphaproteobacteria</taxon>
        <taxon>Acetobacterales</taxon>
        <taxon>Acetobacteraceae</taxon>
        <taxon>Endobacter</taxon>
    </lineage>
</organism>
<accession>A0A850NVD3</accession>
<dbReference type="SMART" id="SM00460">
    <property type="entry name" value="TGc"/>
    <property type="match status" value="1"/>
</dbReference>
<dbReference type="EMBL" id="JACHXV010000001">
    <property type="protein sequence ID" value="MBB3172517.1"/>
    <property type="molecule type" value="Genomic_DNA"/>
</dbReference>
<dbReference type="AlphaFoldDB" id="A0A850NVD3"/>
<evidence type="ECO:0000313" key="3">
    <source>
        <dbReference type="EMBL" id="MBB3172517.1"/>
    </source>
</evidence>
<keyword evidence="5" id="KW-1185">Reference proteome</keyword>
<dbReference type="Proteomes" id="UP000565205">
    <property type="component" value="Unassembled WGS sequence"/>
</dbReference>
<evidence type="ECO:0000313" key="4">
    <source>
        <dbReference type="EMBL" id="NVN31422.1"/>
    </source>
</evidence>
<dbReference type="PANTHER" id="PTHR33490">
    <property type="entry name" value="BLR5614 PROTEIN-RELATED"/>
    <property type="match status" value="1"/>
</dbReference>
<gene>
    <name evidence="3" type="ORF">FHR90_000323</name>
    <name evidence="4" type="ORF">HUK83_13925</name>
</gene>
<dbReference type="Proteomes" id="UP000557688">
    <property type="component" value="Unassembled WGS sequence"/>
</dbReference>
<dbReference type="Gene3D" id="3.10.620.30">
    <property type="match status" value="1"/>
</dbReference>
<dbReference type="EMBL" id="JABXXQ010000370">
    <property type="protein sequence ID" value="NVN31422.1"/>
    <property type="molecule type" value="Genomic_DNA"/>
</dbReference>
<sequence length="336" mass="37282">MPVLTVRHVTTYKYRRPVGFGEHRGMFRPRDSEDQKVLEFSLVISPTPSLVRHVQDPFGNVITLASFNRRARELSFVSTLKVRHTPLMPGEADLLPWARAWPFSYDPDTAADLQRSIERQYPDQGHAVEAWARTYVERYHNRSILALLSGINDDIRRDFTYTSRHEEGIQEPARTLALRSGTCRDFAVLMMETARTFGLAARFVSGYIYSPGADRTPADRAPARPPRRLGGGSTHAWIEVFLPGAGWVEFDPTNGIVGTRDLIRIACVRDPHQAVPLSGSWTGFPADSEGMEVSVDVTSDEATHRVTRSDSGTAPAMGASSAAVTASDPGREFRVA</sequence>
<evidence type="ECO:0000259" key="2">
    <source>
        <dbReference type="SMART" id="SM00460"/>
    </source>
</evidence>
<protein>
    <submittedName>
        <fullName evidence="4">Transglutaminase family protein</fullName>
    </submittedName>
    <submittedName>
        <fullName evidence="3">Transglutaminase-like putative cysteine protease</fullName>
    </submittedName>
</protein>
<dbReference type="SUPFAM" id="SSF54001">
    <property type="entry name" value="Cysteine proteinases"/>
    <property type="match status" value="1"/>
</dbReference>
<reference evidence="3 5" key="2">
    <citation type="submission" date="2020-08" db="EMBL/GenBank/DDBJ databases">
        <title>Genomic Encyclopedia of Type Strains, Phase III (KMG-III): the genomes of soil and plant-associated and newly described type strains.</title>
        <authorList>
            <person name="Whitman W."/>
        </authorList>
    </citation>
    <scope>NUCLEOTIDE SEQUENCE [LARGE SCALE GENOMIC DNA]</scope>
    <source>
        <strain evidence="3 5">CECT 8088</strain>
    </source>
</reference>
<reference evidence="4 6" key="1">
    <citation type="submission" date="2020-06" db="EMBL/GenBank/DDBJ databases">
        <title>Description of novel acetic acid bacteria.</title>
        <authorList>
            <person name="Sombolestani A."/>
        </authorList>
    </citation>
    <scope>NUCLEOTIDE SEQUENCE [LARGE SCALE GENOMIC DNA]</scope>
    <source>
        <strain evidence="4 6">LMG 26838</strain>
    </source>
</reference>
<dbReference type="InterPro" id="IPR002931">
    <property type="entry name" value="Transglutaminase-like"/>
</dbReference>
<dbReference type="Pfam" id="PF01841">
    <property type="entry name" value="Transglut_core"/>
    <property type="match status" value="1"/>
</dbReference>
<keyword evidence="3" id="KW-0645">Protease</keyword>
<dbReference type="GO" id="GO:0008233">
    <property type="term" value="F:peptidase activity"/>
    <property type="evidence" value="ECO:0007669"/>
    <property type="project" value="UniProtKB-KW"/>
</dbReference>
<dbReference type="Pfam" id="PF08379">
    <property type="entry name" value="Bact_transglu_N"/>
    <property type="match status" value="1"/>
</dbReference>
<proteinExistence type="predicted"/>
<dbReference type="PANTHER" id="PTHR33490:SF1">
    <property type="entry name" value="SLL1233 PROTEIN"/>
    <property type="match status" value="1"/>
</dbReference>
<evidence type="ECO:0000313" key="6">
    <source>
        <dbReference type="Proteomes" id="UP000565205"/>
    </source>
</evidence>
<feature type="region of interest" description="Disordered" evidence="1">
    <location>
        <begin position="299"/>
        <end position="336"/>
    </location>
</feature>
<feature type="domain" description="Transglutaminase-like" evidence="2">
    <location>
        <begin position="175"/>
        <end position="254"/>
    </location>
</feature>
<dbReference type="InterPro" id="IPR038765">
    <property type="entry name" value="Papain-like_cys_pep_sf"/>
</dbReference>
<dbReference type="RefSeq" id="WP_176625718.1">
    <property type="nucleotide sequence ID" value="NZ_JABXXQ010000370.1"/>
</dbReference>
<keyword evidence="3" id="KW-0378">Hydrolase</keyword>
<evidence type="ECO:0000313" key="5">
    <source>
        <dbReference type="Proteomes" id="UP000557688"/>
    </source>
</evidence>
<name>A0A850NVD3_9PROT</name>
<dbReference type="InterPro" id="IPR013589">
    <property type="entry name" value="Bac_transglu_N"/>
</dbReference>
<comment type="caution">
    <text evidence="4">The sequence shown here is derived from an EMBL/GenBank/DDBJ whole genome shotgun (WGS) entry which is preliminary data.</text>
</comment>